<organism evidence="3 4">
    <name type="scientific">Turnera subulata</name>
    <dbReference type="NCBI Taxonomy" id="218843"/>
    <lineage>
        <taxon>Eukaryota</taxon>
        <taxon>Viridiplantae</taxon>
        <taxon>Streptophyta</taxon>
        <taxon>Embryophyta</taxon>
        <taxon>Tracheophyta</taxon>
        <taxon>Spermatophyta</taxon>
        <taxon>Magnoliopsida</taxon>
        <taxon>eudicotyledons</taxon>
        <taxon>Gunneridae</taxon>
        <taxon>Pentapetalae</taxon>
        <taxon>rosids</taxon>
        <taxon>fabids</taxon>
        <taxon>Malpighiales</taxon>
        <taxon>Passifloraceae</taxon>
        <taxon>Turnera</taxon>
    </lineage>
</organism>
<name>A0A9Q0F1T5_9ROSI</name>
<dbReference type="Pfam" id="PF14392">
    <property type="entry name" value="zf-CCHC_4"/>
    <property type="match status" value="1"/>
</dbReference>
<keyword evidence="1" id="KW-0862">Zinc</keyword>
<dbReference type="OrthoDB" id="1743776at2759"/>
<evidence type="ECO:0000313" key="3">
    <source>
        <dbReference type="EMBL" id="KAJ4823443.1"/>
    </source>
</evidence>
<dbReference type="GO" id="GO:0008270">
    <property type="term" value="F:zinc ion binding"/>
    <property type="evidence" value="ECO:0007669"/>
    <property type="project" value="UniProtKB-KW"/>
</dbReference>
<dbReference type="AlphaFoldDB" id="A0A9Q0F1T5"/>
<gene>
    <name evidence="3" type="ORF">Tsubulata_023132</name>
</gene>
<protein>
    <recommendedName>
        <fullName evidence="2">CCHC-type domain-containing protein</fullName>
    </recommendedName>
</protein>
<dbReference type="InterPro" id="IPR036875">
    <property type="entry name" value="Znf_CCHC_sf"/>
</dbReference>
<keyword evidence="4" id="KW-1185">Reference proteome</keyword>
<dbReference type="GO" id="GO:0003676">
    <property type="term" value="F:nucleic acid binding"/>
    <property type="evidence" value="ECO:0007669"/>
    <property type="project" value="InterPro"/>
</dbReference>
<dbReference type="InterPro" id="IPR001878">
    <property type="entry name" value="Znf_CCHC"/>
</dbReference>
<proteinExistence type="predicted"/>
<comment type="caution">
    <text evidence="3">The sequence shown here is derived from an EMBL/GenBank/DDBJ whole genome shotgun (WGS) entry which is preliminary data.</text>
</comment>
<dbReference type="SUPFAM" id="SSF57756">
    <property type="entry name" value="Retrovirus zinc finger-like domains"/>
    <property type="match status" value="1"/>
</dbReference>
<evidence type="ECO:0000256" key="1">
    <source>
        <dbReference type="PROSITE-ProRule" id="PRU00047"/>
    </source>
</evidence>
<evidence type="ECO:0000313" key="4">
    <source>
        <dbReference type="Proteomes" id="UP001141552"/>
    </source>
</evidence>
<dbReference type="PANTHER" id="PTHR31286">
    <property type="entry name" value="GLYCINE-RICH CELL WALL STRUCTURAL PROTEIN 1.8-LIKE"/>
    <property type="match status" value="1"/>
</dbReference>
<dbReference type="EMBL" id="JAKUCV010007453">
    <property type="protein sequence ID" value="KAJ4823443.1"/>
    <property type="molecule type" value="Genomic_DNA"/>
</dbReference>
<dbReference type="PROSITE" id="PS50158">
    <property type="entry name" value="ZF_CCHC"/>
    <property type="match status" value="1"/>
</dbReference>
<feature type="domain" description="CCHC-type" evidence="2">
    <location>
        <begin position="69"/>
        <end position="84"/>
    </location>
</feature>
<dbReference type="InterPro" id="IPR025836">
    <property type="entry name" value="Zn_knuckle_CX2CX4HX4C"/>
</dbReference>
<reference evidence="3" key="2">
    <citation type="journal article" date="2023" name="Plants (Basel)">
        <title>Annotation of the Turnera subulata (Passifloraceae) Draft Genome Reveals the S-Locus Evolved after the Divergence of Turneroideae from Passifloroideae in a Stepwise Manner.</title>
        <authorList>
            <person name="Henning P.M."/>
            <person name="Roalson E.H."/>
            <person name="Mir W."/>
            <person name="McCubbin A.G."/>
            <person name="Shore J.S."/>
        </authorList>
    </citation>
    <scope>NUCLEOTIDE SEQUENCE</scope>
    <source>
        <strain evidence="3">F60SS</strain>
    </source>
</reference>
<keyword evidence="1" id="KW-0863">Zinc-finger</keyword>
<keyword evidence="1" id="KW-0479">Metal-binding</keyword>
<dbReference type="Proteomes" id="UP001141552">
    <property type="component" value="Unassembled WGS sequence"/>
</dbReference>
<reference evidence="3" key="1">
    <citation type="submission" date="2022-02" db="EMBL/GenBank/DDBJ databases">
        <authorList>
            <person name="Henning P.M."/>
            <person name="McCubbin A.G."/>
            <person name="Shore J.S."/>
        </authorList>
    </citation>
    <scope>NUCLEOTIDE SEQUENCE</scope>
    <source>
        <strain evidence="3">F60SS</strain>
        <tissue evidence="3">Leaves</tissue>
    </source>
</reference>
<dbReference type="InterPro" id="IPR040256">
    <property type="entry name" value="At4g02000-like"/>
</dbReference>
<accession>A0A9Q0F1T5</accession>
<sequence length="125" mass="14901">MEYYDKSLLYRIAQRIGRFIKIDKVTTRSTRGKYARVSVEVDLTKPLLSKFRMHRKVWKIVYEGLTNVCFMCGRYGHNLNNCRSNSDTEAGVEQDLQGDKRFLLHRLNWTYVRRDLNSLRTIAHR</sequence>
<evidence type="ECO:0000259" key="2">
    <source>
        <dbReference type="PROSITE" id="PS50158"/>
    </source>
</evidence>
<dbReference type="PANTHER" id="PTHR31286:SF99">
    <property type="entry name" value="DUF4283 DOMAIN-CONTAINING PROTEIN"/>
    <property type="match status" value="1"/>
</dbReference>